<keyword evidence="5" id="KW-0749">Sporulation</keyword>
<dbReference type="GO" id="GO:0034389">
    <property type="term" value="P:lipid droplet organization"/>
    <property type="evidence" value="ECO:0007669"/>
    <property type="project" value="EnsemblFungi"/>
</dbReference>
<protein>
    <recommendedName>
        <fullName evidence="5">Outer spore wall protein 5</fullName>
    </recommendedName>
</protein>
<evidence type="ECO:0000256" key="4">
    <source>
        <dbReference type="ARBA" id="ARBA00023136"/>
    </source>
</evidence>
<comment type="subcellular location">
    <subcellularLocation>
        <location evidence="1">Membrane</location>
        <topology evidence="1">Multi-pass membrane protein</topology>
    </subcellularLocation>
</comment>
<dbReference type="GO" id="GO:0016020">
    <property type="term" value="C:membrane"/>
    <property type="evidence" value="ECO:0007669"/>
    <property type="project" value="UniProtKB-SubCell"/>
</dbReference>
<dbReference type="GO" id="GO:0044877">
    <property type="term" value="F:protein-containing complex binding"/>
    <property type="evidence" value="ECO:0007669"/>
    <property type="project" value="EnsemblFungi"/>
</dbReference>
<keyword evidence="3 5" id="KW-1133">Transmembrane helix</keyword>
<comment type="function">
    <text evidence="5">Involved in spore wall assembly.</text>
</comment>
<evidence type="ECO:0000256" key="5">
    <source>
        <dbReference type="RuleBase" id="RU363006"/>
    </source>
</evidence>
<dbReference type="AlphaFoldDB" id="G0VDQ3"/>
<dbReference type="KEGG" id="ncs:NCAS_0D01110"/>
<name>G0VDQ3_NAUCA</name>
<comment type="similarity">
    <text evidence="5">Belongs to the OSW5 family.</text>
</comment>
<dbReference type="InParanoid" id="G0VDQ3"/>
<dbReference type="GO" id="GO:0005811">
    <property type="term" value="C:lipid droplet"/>
    <property type="evidence" value="ECO:0007669"/>
    <property type="project" value="EnsemblFungi"/>
</dbReference>
<dbReference type="EMBL" id="HE576755">
    <property type="protein sequence ID" value="CCC69692.1"/>
    <property type="molecule type" value="Genomic_DNA"/>
</dbReference>
<dbReference type="STRING" id="1064592.G0VDQ3"/>
<keyword evidence="2 5" id="KW-0812">Transmembrane</keyword>
<dbReference type="FunCoup" id="G0VDQ3">
    <property type="interactions" value="16"/>
</dbReference>
<dbReference type="InterPro" id="IPR031430">
    <property type="entry name" value="Osw5"/>
</dbReference>
<feature type="compositionally biased region" description="Polar residues" evidence="6">
    <location>
        <begin position="139"/>
        <end position="152"/>
    </location>
</feature>
<feature type="transmembrane region" description="Helical" evidence="5">
    <location>
        <begin position="34"/>
        <end position="52"/>
    </location>
</feature>
<dbReference type="GeneID" id="96903300"/>
<feature type="transmembrane region" description="Helical" evidence="5">
    <location>
        <begin position="7"/>
        <end position="28"/>
    </location>
</feature>
<evidence type="ECO:0000313" key="7">
    <source>
        <dbReference type="EMBL" id="CCC69692.1"/>
    </source>
</evidence>
<dbReference type="OrthoDB" id="4070176at2759"/>
<dbReference type="GO" id="GO:0061724">
    <property type="term" value="P:lipophagy"/>
    <property type="evidence" value="ECO:0007669"/>
    <property type="project" value="EnsemblFungi"/>
</dbReference>
<evidence type="ECO:0000256" key="3">
    <source>
        <dbReference type="ARBA" id="ARBA00022989"/>
    </source>
</evidence>
<evidence type="ECO:0000256" key="1">
    <source>
        <dbReference type="ARBA" id="ARBA00004141"/>
    </source>
</evidence>
<dbReference type="Pfam" id="PF17062">
    <property type="entry name" value="Osw5"/>
    <property type="match status" value="1"/>
</dbReference>
<dbReference type="eggNOG" id="ENOG502SA41">
    <property type="taxonomic scope" value="Eukaryota"/>
</dbReference>
<dbReference type="HOGENOM" id="CLU_1503823_0_0_1"/>
<sequence>MFSMASFYFFIYLVIFLIIGVTSTIFIIPLLGASFIFAIGVVVLGFFSNLTFKLAQRFYFSADEKLKTTLKKMSKHTSNPQKELNKKNQEHQSRVWKPASESPSVTFIKNVPPSSSDSSENKKFQRKPQPYGTRVKYNHNVSNHSPMSSKSMEQGIEPVDGNCVIHNNQNSSAGKRIST</sequence>
<dbReference type="Proteomes" id="UP000001640">
    <property type="component" value="Chromosome 4"/>
</dbReference>
<feature type="region of interest" description="Disordered" evidence="6">
    <location>
        <begin position="72"/>
        <end position="179"/>
    </location>
</feature>
<evidence type="ECO:0000256" key="6">
    <source>
        <dbReference type="SAM" id="MobiDB-lite"/>
    </source>
</evidence>
<evidence type="ECO:0000313" key="8">
    <source>
        <dbReference type="Proteomes" id="UP000001640"/>
    </source>
</evidence>
<feature type="compositionally biased region" description="Polar residues" evidence="6">
    <location>
        <begin position="165"/>
        <end position="179"/>
    </location>
</feature>
<keyword evidence="4 5" id="KW-0472">Membrane</keyword>
<gene>
    <name evidence="7" type="primary">NCAS0D01110</name>
    <name evidence="7" type="ordered locus">NCAS_0D01110</name>
</gene>
<dbReference type="GO" id="GO:0030476">
    <property type="term" value="P:ascospore wall assembly"/>
    <property type="evidence" value="ECO:0007669"/>
    <property type="project" value="EnsemblFungi"/>
</dbReference>
<keyword evidence="8" id="KW-1185">Reference proteome</keyword>
<accession>G0VDQ3</accession>
<organism evidence="7 8">
    <name type="scientific">Naumovozyma castellii</name>
    <name type="common">Yeast</name>
    <name type="synonym">Saccharomyces castellii</name>
    <dbReference type="NCBI Taxonomy" id="27288"/>
    <lineage>
        <taxon>Eukaryota</taxon>
        <taxon>Fungi</taxon>
        <taxon>Dikarya</taxon>
        <taxon>Ascomycota</taxon>
        <taxon>Saccharomycotina</taxon>
        <taxon>Saccharomycetes</taxon>
        <taxon>Saccharomycetales</taxon>
        <taxon>Saccharomycetaceae</taxon>
        <taxon>Naumovozyma</taxon>
    </lineage>
</organism>
<proteinExistence type="inferred from homology"/>
<reference key="2">
    <citation type="submission" date="2011-08" db="EMBL/GenBank/DDBJ databases">
        <title>Genome sequence of Naumovozyma castellii.</title>
        <authorList>
            <person name="Gordon J.L."/>
            <person name="Armisen D."/>
            <person name="Proux-Wera E."/>
            <person name="OhEigeartaigh S.S."/>
            <person name="Byrne K.P."/>
            <person name="Wolfe K.H."/>
        </authorList>
    </citation>
    <scope>NUCLEOTIDE SEQUENCE</scope>
    <source>
        <strain>Type strain:CBS 4309</strain>
    </source>
</reference>
<dbReference type="RefSeq" id="XP_003676055.1">
    <property type="nucleotide sequence ID" value="XM_003676007.1"/>
</dbReference>
<feature type="compositionally biased region" description="Basic and acidic residues" evidence="6">
    <location>
        <begin position="83"/>
        <end position="93"/>
    </location>
</feature>
<evidence type="ECO:0000256" key="2">
    <source>
        <dbReference type="ARBA" id="ARBA00022692"/>
    </source>
</evidence>
<feature type="compositionally biased region" description="Polar residues" evidence="6">
    <location>
        <begin position="101"/>
        <end position="118"/>
    </location>
</feature>
<reference evidence="7 8" key="1">
    <citation type="journal article" date="2011" name="Proc. Natl. Acad. Sci. U.S.A.">
        <title>Evolutionary erosion of yeast sex chromosomes by mating-type switching accidents.</title>
        <authorList>
            <person name="Gordon J.L."/>
            <person name="Armisen D."/>
            <person name="Proux-Wera E."/>
            <person name="Oheigeartaigh S.S."/>
            <person name="Byrne K.P."/>
            <person name="Wolfe K.H."/>
        </authorList>
    </citation>
    <scope>NUCLEOTIDE SEQUENCE [LARGE SCALE GENOMIC DNA]</scope>
    <source>
        <strain evidence="8">ATCC 76901 / BCRC 22586 / CBS 4309 / NBRC 1992 / NRRL Y-12630</strain>
    </source>
</reference>